<evidence type="ECO:0000313" key="6">
    <source>
        <dbReference type="Proteomes" id="UP000293902"/>
    </source>
</evidence>
<dbReference type="EMBL" id="QLNI01000002">
    <property type="protein sequence ID" value="RAM03738.1"/>
    <property type="molecule type" value="Genomic_DNA"/>
</dbReference>
<gene>
    <name evidence="4" type="ORF">DO021_01390</name>
    <name evidence="3" type="ORF">EYB58_11460</name>
</gene>
<reference evidence="3 6" key="2">
    <citation type="submission" date="2019-02" db="EMBL/GenBank/DDBJ databases">
        <title>Complete genome sequence of Desulfobacter hydrogenophilus AcRS1.</title>
        <authorList>
            <person name="Marietou A."/>
            <person name="Lund M.B."/>
            <person name="Marshall I.P.G."/>
            <person name="Schreiber L."/>
            <person name="Jorgensen B."/>
        </authorList>
    </citation>
    <scope>NUCLEOTIDE SEQUENCE [LARGE SCALE GENOMIC DNA]</scope>
    <source>
        <strain evidence="3 6">AcRS1</strain>
    </source>
</reference>
<dbReference type="NCBIfam" id="TIGR01552">
    <property type="entry name" value="phd_fam"/>
    <property type="match status" value="1"/>
</dbReference>
<comment type="similarity">
    <text evidence="1 2">Belongs to the phD/YefM antitoxin family.</text>
</comment>
<dbReference type="AlphaFoldDB" id="A0A328FGM8"/>
<name>A0A328FGM8_9BACT</name>
<evidence type="ECO:0000313" key="5">
    <source>
        <dbReference type="Proteomes" id="UP000248798"/>
    </source>
</evidence>
<dbReference type="Gene3D" id="3.40.1620.10">
    <property type="entry name" value="YefM-like domain"/>
    <property type="match status" value="1"/>
</dbReference>
<evidence type="ECO:0000313" key="4">
    <source>
        <dbReference type="EMBL" id="RAM03738.1"/>
    </source>
</evidence>
<evidence type="ECO:0000313" key="3">
    <source>
        <dbReference type="EMBL" id="QBH13487.1"/>
    </source>
</evidence>
<protein>
    <recommendedName>
        <fullName evidence="2">Antitoxin</fullName>
    </recommendedName>
</protein>
<keyword evidence="6" id="KW-1185">Reference proteome</keyword>
<dbReference type="InterPro" id="IPR036165">
    <property type="entry name" value="YefM-like_sf"/>
</dbReference>
<dbReference type="SUPFAM" id="SSF143120">
    <property type="entry name" value="YefM-like"/>
    <property type="match status" value="1"/>
</dbReference>
<organism evidence="4 5">
    <name type="scientific">Desulfobacter hydrogenophilus</name>
    <dbReference type="NCBI Taxonomy" id="2291"/>
    <lineage>
        <taxon>Bacteria</taxon>
        <taxon>Pseudomonadati</taxon>
        <taxon>Thermodesulfobacteriota</taxon>
        <taxon>Desulfobacteria</taxon>
        <taxon>Desulfobacterales</taxon>
        <taxon>Desulfobacteraceae</taxon>
        <taxon>Desulfobacter</taxon>
    </lineage>
</organism>
<dbReference type="Pfam" id="PF02604">
    <property type="entry name" value="PhdYeFM_antitox"/>
    <property type="match status" value="1"/>
</dbReference>
<dbReference type="InterPro" id="IPR006442">
    <property type="entry name" value="Antitoxin_Phd/YefM"/>
</dbReference>
<dbReference type="EMBL" id="CP036313">
    <property type="protein sequence ID" value="QBH13487.1"/>
    <property type="molecule type" value="Genomic_DNA"/>
</dbReference>
<dbReference type="Proteomes" id="UP000248798">
    <property type="component" value="Unassembled WGS sequence"/>
</dbReference>
<evidence type="ECO:0000256" key="2">
    <source>
        <dbReference type="RuleBase" id="RU362080"/>
    </source>
</evidence>
<reference evidence="4 5" key="1">
    <citation type="submission" date="2018-06" db="EMBL/GenBank/DDBJ databases">
        <title>Complete Genome Sequence of Desulfobacter hydrogenophilus (DSM3380).</title>
        <authorList>
            <person name="Marietou A."/>
            <person name="Schreiber L."/>
            <person name="Marshall I."/>
            <person name="Jorgensen B."/>
        </authorList>
    </citation>
    <scope>NUCLEOTIDE SEQUENCE [LARGE SCALE GENOMIC DNA]</scope>
    <source>
        <strain evidence="4 5">DSM 3380</strain>
    </source>
</reference>
<dbReference type="Proteomes" id="UP000293902">
    <property type="component" value="Chromosome"/>
</dbReference>
<comment type="function">
    <text evidence="2">Antitoxin component of a type II toxin-antitoxin (TA) system.</text>
</comment>
<evidence type="ECO:0000256" key="1">
    <source>
        <dbReference type="ARBA" id="ARBA00009981"/>
    </source>
</evidence>
<sequence length="77" mass="8949">MTMINISATSLRGKLFEILKRVESGEQIVVTHNKKKVAYLSPIKKQDWRNQLSEKPKLLVPPDEVIKPVTDIWEDYI</sequence>
<accession>A0A328FGM8</accession>
<proteinExistence type="inferred from homology"/>